<accession>A0A4V2KDJ4</accession>
<dbReference type="InterPro" id="IPR046524">
    <property type="entry name" value="DUF6701"/>
</dbReference>
<dbReference type="SUPFAM" id="SSF49899">
    <property type="entry name" value="Concanavalin A-like lectins/glucanases"/>
    <property type="match status" value="1"/>
</dbReference>
<feature type="chain" id="PRO_5020282812" description="DUF6701 domain-containing protein" evidence="2">
    <location>
        <begin position="29"/>
        <end position="1370"/>
    </location>
</feature>
<dbReference type="Pfam" id="PF20419">
    <property type="entry name" value="DUF6701"/>
    <property type="match status" value="1"/>
</dbReference>
<comment type="caution">
    <text evidence="4">The sequence shown here is derived from an EMBL/GenBank/DDBJ whole genome shotgun (WGS) entry which is preliminary data.</text>
</comment>
<name>A0A4V2KDJ4_9GAMM</name>
<feature type="signal peptide" evidence="2">
    <location>
        <begin position="1"/>
        <end position="28"/>
    </location>
</feature>
<dbReference type="Proteomes" id="UP000292639">
    <property type="component" value="Unassembled WGS sequence"/>
</dbReference>
<feature type="domain" description="DUF6701" evidence="3">
    <location>
        <begin position="775"/>
        <end position="1368"/>
    </location>
</feature>
<evidence type="ECO:0000313" key="5">
    <source>
        <dbReference type="Proteomes" id="UP000292639"/>
    </source>
</evidence>
<proteinExistence type="predicted"/>
<evidence type="ECO:0000256" key="1">
    <source>
        <dbReference type="SAM" id="MobiDB-lite"/>
    </source>
</evidence>
<reference evidence="4 5" key="1">
    <citation type="submission" date="2018-06" db="EMBL/GenBank/DDBJ databases">
        <title>Three novel Pseudomonas species isolated from symptomatic oak.</title>
        <authorList>
            <person name="Bueno-Gonzalez V."/>
            <person name="Brady C."/>
        </authorList>
    </citation>
    <scope>NUCLEOTIDE SEQUENCE [LARGE SCALE GENOMIC DNA]</scope>
    <source>
        <strain evidence="4 5">P17C</strain>
    </source>
</reference>
<organism evidence="4 5">
    <name type="scientific">Stutzerimonas kirkiae</name>
    <dbReference type="NCBI Taxonomy" id="2211392"/>
    <lineage>
        <taxon>Bacteria</taxon>
        <taxon>Pseudomonadati</taxon>
        <taxon>Pseudomonadota</taxon>
        <taxon>Gammaproteobacteria</taxon>
        <taxon>Pseudomonadales</taxon>
        <taxon>Pseudomonadaceae</taxon>
        <taxon>Stutzerimonas</taxon>
    </lineage>
</organism>
<evidence type="ECO:0000259" key="3">
    <source>
        <dbReference type="Pfam" id="PF20419"/>
    </source>
</evidence>
<gene>
    <name evidence="4" type="ORF">DNJ96_01190</name>
</gene>
<keyword evidence="5" id="KW-1185">Reference proteome</keyword>
<feature type="region of interest" description="Disordered" evidence="1">
    <location>
        <begin position="95"/>
        <end position="124"/>
    </location>
</feature>
<dbReference type="InterPro" id="IPR013320">
    <property type="entry name" value="ConA-like_dom_sf"/>
</dbReference>
<dbReference type="Gene3D" id="2.60.120.200">
    <property type="match status" value="1"/>
</dbReference>
<dbReference type="RefSeq" id="WP_131183032.1">
    <property type="nucleotide sequence ID" value="NZ_QJUO01000002.1"/>
</dbReference>
<dbReference type="EMBL" id="QJUP01000001">
    <property type="protein sequence ID" value="TBU99939.1"/>
    <property type="molecule type" value="Genomic_DNA"/>
</dbReference>
<evidence type="ECO:0000313" key="4">
    <source>
        <dbReference type="EMBL" id="TBU99939.1"/>
    </source>
</evidence>
<protein>
    <recommendedName>
        <fullName evidence="3">DUF6701 domain-containing protein</fullName>
    </recommendedName>
</protein>
<sequence length="1370" mass="144075">MSMRDIIGISLGRLLCAMLILPSSLMQAAELCSVVFPGGVQSHSATGFIDLGYQSRIYGGGDTLIAPRVTQADEWYYLEQNPLCDGARCKASGTHAGTSSPEFKTESKVPSEFKTGTASDGDVSNGYNSGTLVKPVGDYGTVTVGQGSVIRFSSGGVGGTYYMKEVKTSYQSALELEAGDYWINGNLDLTAGGSVLRRVGSASGPVRLYVSGNVNAAQLQFSGFSDGQFELYVTGNVNFTNWAQVRVPGAIHAAGAVSLGQYAEVSGGVYSSALSTGNSVLISYLGDGGERSMGTLTAAYQSVYEFGPGDYYIDGNLTANVESVFRKVSGAGKVRLFVRGNIDIEYAASFQDFAGGELLMYATGDVKINSQRDLPAFVYAAGDVRINFSSGSRYQGGITGRNIYIGQGSIVEYLDPVDLGSLCDPEPVQTCFTDDFNSSALNSSDWAVTSRSGSFGAPRIVGGRLRLTDNSNKVATGATLQRLLPAAGNIVQVEFRYYAHRGSWNPADGMAVILSDAAITPQPGGYGGSLGYAQKYDGVLTSGFAGGWLGVGLDEYGNFSRASENRVGGPGQRKNAIAIRGAGSGTTGYAYLAGTAANRISSGDIYRITIDSTVIGKAKVKVERKSGSGYVALISEFDVLSHSSQTALPENFYLSFTGSTGDSTNIHELDDVTVCAYKWGEVEQLIDHFEIVSPAQGLTCNPLDITVRACLDAACNRFTDPVTANATLSVGSSIVGSQTKGFTGGEGVFQLRKTTAGTAVLGINGSSPSVKPLSQTLCRIGTGNLGSNCQVEFLDSGFVLDVPNMVAAKPGQAYIRAVRKSDESEQCVPGFADVARVVSFTSAYHTPTSGTQAVVVNDQGVKSDPVQQNLIFDSNGSALLEVRYDDAGKMTLNASYTGSVESGDSGLLMTGTTDFVSKPYGLYLETDSSCSKAAVSKDCVLFKKAGENFPLRITAVAWEKDGESLTAADLANNAPTPNFALAGISLATRLVAPDGGEAAEVSPGTYDHVLGDLTVASVSLSEVGIFEIEATPGAGGYLDGETVSGGTSALVGRIIPAYLHVSGTGSLVDNCSGTAYQGQDVPYEFDLYVAGRNSAGGVTRNYRLGDFFRLPQRDPEWQRKDNVAIAQGRLSTTLASRTWAHEGATSSGASNGRWLMWRDGRVNYSRSVSPDATDIPFRYRHFFSETVLTDDDGICMGATDCQGLTANLDSGGTVHLGRVISENINVPVGNAGIIPLRLEHWGANGWQPATDTCSTLLAPTPATDELVYSSPITNATVNAAAWNRTSLGITVQPAAPYGSVLLKHLLTGPNAGAANQPAIWLCQSRSGVEAPLGGVCSYTNAAGPAEIRSSASFGVYRGPERLIFRREVYR</sequence>
<keyword evidence="2" id="KW-0732">Signal</keyword>
<evidence type="ECO:0000256" key="2">
    <source>
        <dbReference type="SAM" id="SignalP"/>
    </source>
</evidence>